<evidence type="ECO:0000313" key="2">
    <source>
        <dbReference type="Proteomes" id="UP000230869"/>
    </source>
</evidence>
<dbReference type="Pfam" id="PF13489">
    <property type="entry name" value="Methyltransf_23"/>
    <property type="match status" value="1"/>
</dbReference>
<sequence>MNKECIICHETKSKIAFKEFEVDILKCQNCGHIFSSYEQDQNYNGYFGDKVEADDSFWFNQAHKKIYDDFCQKFIAGKKGRLLDVGCGLGYFVKKVSHYSDWEAYGYEISKSAVDFAKEKLNLKNIYHGRVEEAQFLKKYFNIITLWDVIEHIPNPDLMLGCLNSILKDDGFIFIHTPNIKIQLPKARIKRFFKGMKEGVHYLEAKDHINVYSPKTMEKILGRNGFENVGFIHLHPIQSMAGSKNIVLKWIKNLWYWSAKFLFFISFKKVNINNLFAIAKK</sequence>
<dbReference type="EMBL" id="PCWW01000067">
    <property type="protein sequence ID" value="PIR12912.1"/>
    <property type="molecule type" value="Genomic_DNA"/>
</dbReference>
<dbReference type="Gene3D" id="3.40.50.150">
    <property type="entry name" value="Vaccinia Virus protein VP39"/>
    <property type="match status" value="1"/>
</dbReference>
<organism evidence="1 2">
    <name type="scientific">Candidatus Falkowbacteria bacterium CG11_big_fil_rev_8_21_14_0_20_39_10</name>
    <dbReference type="NCBI Taxonomy" id="1974570"/>
    <lineage>
        <taxon>Bacteria</taxon>
        <taxon>Candidatus Falkowiibacteriota</taxon>
    </lineage>
</organism>
<gene>
    <name evidence="1" type="ORF">COV49_03860</name>
</gene>
<keyword evidence="1" id="KW-0808">Transferase</keyword>
<comment type="caution">
    <text evidence="1">The sequence shown here is derived from an EMBL/GenBank/DDBJ whole genome shotgun (WGS) entry which is preliminary data.</text>
</comment>
<keyword evidence="1" id="KW-0489">Methyltransferase</keyword>
<protein>
    <submittedName>
        <fullName evidence="1">SAM-dependent methyltransferase</fullName>
    </submittedName>
</protein>
<dbReference type="GO" id="GO:0032259">
    <property type="term" value="P:methylation"/>
    <property type="evidence" value="ECO:0007669"/>
    <property type="project" value="UniProtKB-KW"/>
</dbReference>
<dbReference type="AlphaFoldDB" id="A0A2M6K8J6"/>
<proteinExistence type="predicted"/>
<dbReference type="GO" id="GO:0008168">
    <property type="term" value="F:methyltransferase activity"/>
    <property type="evidence" value="ECO:0007669"/>
    <property type="project" value="UniProtKB-KW"/>
</dbReference>
<accession>A0A2M6K8J6</accession>
<name>A0A2M6K8J6_9BACT</name>
<dbReference type="PANTHER" id="PTHR43861:SF6">
    <property type="entry name" value="METHYLTRANSFERASE TYPE 11"/>
    <property type="match status" value="1"/>
</dbReference>
<reference evidence="1 2" key="1">
    <citation type="submission" date="2017-09" db="EMBL/GenBank/DDBJ databases">
        <title>Depth-based differentiation of microbial function through sediment-hosted aquifers and enrichment of novel symbionts in the deep terrestrial subsurface.</title>
        <authorList>
            <person name="Probst A.J."/>
            <person name="Ladd B."/>
            <person name="Jarett J.K."/>
            <person name="Geller-Mcgrath D.E."/>
            <person name="Sieber C.M."/>
            <person name="Emerson J.B."/>
            <person name="Anantharaman K."/>
            <person name="Thomas B.C."/>
            <person name="Malmstrom R."/>
            <person name="Stieglmeier M."/>
            <person name="Klingl A."/>
            <person name="Woyke T."/>
            <person name="Ryan C.M."/>
            <person name="Banfield J.F."/>
        </authorList>
    </citation>
    <scope>NUCLEOTIDE SEQUENCE [LARGE SCALE GENOMIC DNA]</scope>
    <source>
        <strain evidence="1">CG11_big_fil_rev_8_21_14_0_20_39_10</strain>
    </source>
</reference>
<dbReference type="CDD" id="cd02440">
    <property type="entry name" value="AdoMet_MTases"/>
    <property type="match status" value="1"/>
</dbReference>
<evidence type="ECO:0000313" key="1">
    <source>
        <dbReference type="EMBL" id="PIR12912.1"/>
    </source>
</evidence>
<dbReference type="PANTHER" id="PTHR43861">
    <property type="entry name" value="TRANS-ACONITATE 2-METHYLTRANSFERASE-RELATED"/>
    <property type="match status" value="1"/>
</dbReference>
<dbReference type="InterPro" id="IPR029063">
    <property type="entry name" value="SAM-dependent_MTases_sf"/>
</dbReference>
<dbReference type="SUPFAM" id="SSF53335">
    <property type="entry name" value="S-adenosyl-L-methionine-dependent methyltransferases"/>
    <property type="match status" value="1"/>
</dbReference>
<dbReference type="Proteomes" id="UP000230869">
    <property type="component" value="Unassembled WGS sequence"/>
</dbReference>